<feature type="transmembrane region" description="Helical" evidence="1">
    <location>
        <begin position="222"/>
        <end position="247"/>
    </location>
</feature>
<gene>
    <name evidence="2" type="ORF">SAMN05216179_0750</name>
</gene>
<feature type="transmembrane region" description="Helical" evidence="1">
    <location>
        <begin position="52"/>
        <end position="71"/>
    </location>
</feature>
<feature type="transmembrane region" description="Helical" evidence="1">
    <location>
        <begin position="26"/>
        <end position="45"/>
    </location>
</feature>
<evidence type="ECO:0000256" key="1">
    <source>
        <dbReference type="SAM" id="Phobius"/>
    </source>
</evidence>
<dbReference type="InterPro" id="IPR014564">
    <property type="entry name" value="UCP031503_TM"/>
</dbReference>
<dbReference type="Pfam" id="PF07907">
    <property type="entry name" value="YibE_F"/>
    <property type="match status" value="1"/>
</dbReference>
<dbReference type="EMBL" id="FRCZ01000001">
    <property type="protein sequence ID" value="SHM65795.1"/>
    <property type="molecule type" value="Genomic_DNA"/>
</dbReference>
<dbReference type="Proteomes" id="UP000184184">
    <property type="component" value="Unassembled WGS sequence"/>
</dbReference>
<dbReference type="AlphaFoldDB" id="A0A1M7KLI9"/>
<name>A0A1M7KLI9_9BACI</name>
<dbReference type="RefSeq" id="WP_073199745.1">
    <property type="nucleotide sequence ID" value="NZ_FRCZ01000001.1"/>
</dbReference>
<organism evidence="2 3">
    <name type="scientific">Gracilibacillus kekensis</name>
    <dbReference type="NCBI Taxonomy" id="1027249"/>
    <lineage>
        <taxon>Bacteria</taxon>
        <taxon>Bacillati</taxon>
        <taxon>Bacillota</taxon>
        <taxon>Bacilli</taxon>
        <taxon>Bacillales</taxon>
        <taxon>Bacillaceae</taxon>
        <taxon>Gracilibacillus</taxon>
    </lineage>
</organism>
<feature type="transmembrane region" description="Helical" evidence="1">
    <location>
        <begin position="77"/>
        <end position="98"/>
    </location>
</feature>
<dbReference type="PANTHER" id="PTHR41771">
    <property type="entry name" value="MEMBRANE PROTEIN-RELATED"/>
    <property type="match status" value="1"/>
</dbReference>
<keyword evidence="1" id="KW-0812">Transmembrane</keyword>
<proteinExistence type="predicted"/>
<dbReference type="PIRSF" id="PIRSF031503">
    <property type="entry name" value="UCP031503_mp"/>
    <property type="match status" value="1"/>
</dbReference>
<evidence type="ECO:0000313" key="2">
    <source>
        <dbReference type="EMBL" id="SHM65795.1"/>
    </source>
</evidence>
<accession>A0A1M7KLI9</accession>
<dbReference type="InterPro" id="IPR012507">
    <property type="entry name" value="YibE_F"/>
</dbReference>
<reference evidence="2 3" key="1">
    <citation type="submission" date="2016-11" db="EMBL/GenBank/DDBJ databases">
        <authorList>
            <person name="Jaros S."/>
            <person name="Januszkiewicz K."/>
            <person name="Wedrychowicz H."/>
        </authorList>
    </citation>
    <scope>NUCLEOTIDE SEQUENCE [LARGE SCALE GENOMIC DNA]</scope>
    <source>
        <strain evidence="2 3">CGMCC 1.10681</strain>
    </source>
</reference>
<dbReference type="STRING" id="1027249.SAMN05216179_0750"/>
<keyword evidence="1" id="KW-0472">Membrane</keyword>
<keyword evidence="3" id="KW-1185">Reference proteome</keyword>
<sequence length="269" mass="29638">MNALILLSLILFILMALIGGKKGVKTFIALFLNFGVLLVTILIMNDPNASPVLLTLIASIIISMITLFFIHEVNRKMVMAFFSTIVTTILLLLFIVIITDRSMIQGFGPEEADGLYLFSLAIGLDFVEITISVIIMSTIGAILDTAIAISSPMQEIHQQNTTISRKDLFKSGMSIGRDILGTSTNTLFFAFFGGYLGLLIWLKDFDYSLGEMVNAKVFSDELIAILMANTGIALVIPITAAMSAYFYHSTKQPKEAKTQEFHTQKDNET</sequence>
<feature type="transmembrane region" description="Helical" evidence="1">
    <location>
        <begin position="179"/>
        <end position="202"/>
    </location>
</feature>
<evidence type="ECO:0000313" key="3">
    <source>
        <dbReference type="Proteomes" id="UP000184184"/>
    </source>
</evidence>
<dbReference type="OrthoDB" id="2414035at2"/>
<dbReference type="PANTHER" id="PTHR41771:SF1">
    <property type="entry name" value="MEMBRANE PROTEIN"/>
    <property type="match status" value="1"/>
</dbReference>
<keyword evidence="1" id="KW-1133">Transmembrane helix</keyword>
<protein>
    <submittedName>
        <fullName evidence="2">YibE/F-like protein</fullName>
    </submittedName>
</protein>